<name>W5TK16_9NOCA</name>
<evidence type="ECO:0000256" key="1">
    <source>
        <dbReference type="SAM" id="MobiDB-lite"/>
    </source>
</evidence>
<evidence type="ECO:0000313" key="3">
    <source>
        <dbReference type="EMBL" id="AHH19705.1"/>
    </source>
</evidence>
<dbReference type="EMBL" id="CP006850">
    <property type="protein sequence ID" value="AHH19705.1"/>
    <property type="molecule type" value="Genomic_DNA"/>
</dbReference>
<dbReference type="eggNOG" id="ENOG5031FBU">
    <property type="taxonomic scope" value="Bacteria"/>
</dbReference>
<proteinExistence type="predicted"/>
<organism evidence="3 4">
    <name type="scientific">Nocardia nova SH22a</name>
    <dbReference type="NCBI Taxonomy" id="1415166"/>
    <lineage>
        <taxon>Bacteria</taxon>
        <taxon>Bacillati</taxon>
        <taxon>Actinomycetota</taxon>
        <taxon>Actinomycetes</taxon>
        <taxon>Mycobacteriales</taxon>
        <taxon>Nocardiaceae</taxon>
        <taxon>Nocardia</taxon>
    </lineage>
</organism>
<dbReference type="AlphaFoldDB" id="W5TK16"/>
<dbReference type="Proteomes" id="UP000019150">
    <property type="component" value="Chromosome"/>
</dbReference>
<dbReference type="OrthoDB" id="4570514at2"/>
<gene>
    <name evidence="3" type="ORF">NONO_c49210</name>
</gene>
<feature type="region of interest" description="Disordered" evidence="1">
    <location>
        <begin position="54"/>
        <end position="87"/>
    </location>
</feature>
<feature type="transmembrane region" description="Helical" evidence="2">
    <location>
        <begin position="6"/>
        <end position="27"/>
    </location>
</feature>
<dbReference type="STRING" id="1415166.NONO_c49210"/>
<keyword evidence="2" id="KW-0812">Transmembrane</keyword>
<keyword evidence="4" id="KW-1185">Reference proteome</keyword>
<dbReference type="HOGENOM" id="CLU_2480242_0_0_11"/>
<dbReference type="PATRIC" id="fig|1415166.3.peg.5074"/>
<accession>W5TK16</accession>
<dbReference type="KEGG" id="nno:NONO_c49210"/>
<keyword evidence="2" id="KW-0472">Membrane</keyword>
<keyword evidence="2" id="KW-1133">Transmembrane helix</keyword>
<evidence type="ECO:0000256" key="2">
    <source>
        <dbReference type="SAM" id="Phobius"/>
    </source>
</evidence>
<protein>
    <submittedName>
        <fullName evidence="3">Uncharacterized protein</fullName>
    </submittedName>
</protein>
<reference evidence="3 4" key="1">
    <citation type="journal article" date="2014" name="Appl. Environ. Microbiol.">
        <title>Insights into the Microbial Degradation of Rubber and Gutta-Percha by Analysis of the Complete Genome of Nocardia nova SH22a.</title>
        <authorList>
            <person name="Luo Q."/>
            <person name="Hiessl S."/>
            <person name="Poehlein A."/>
            <person name="Daniel R."/>
            <person name="Steinbuchel A."/>
        </authorList>
    </citation>
    <scope>NUCLEOTIDE SEQUENCE [LARGE SCALE GENOMIC DNA]</scope>
    <source>
        <strain evidence="3">SH22a</strain>
    </source>
</reference>
<dbReference type="RefSeq" id="WP_025351096.1">
    <property type="nucleotide sequence ID" value="NZ_CP006850.1"/>
</dbReference>
<sequence length="87" mass="9541">MKDLWIALGWLVVVGLPLTVLVAVIVWPERIPKDRTVEGIRCQIDAEGRGPSVEGADVYIGRPDQRGAARNRRRPPSCGGEQRPGGR</sequence>
<evidence type="ECO:0000313" key="4">
    <source>
        <dbReference type="Proteomes" id="UP000019150"/>
    </source>
</evidence>